<evidence type="ECO:0000313" key="3">
    <source>
        <dbReference type="Proteomes" id="UP000664859"/>
    </source>
</evidence>
<keyword evidence="3" id="KW-1185">Reference proteome</keyword>
<dbReference type="AlphaFoldDB" id="A0A835YPF8"/>
<protein>
    <submittedName>
        <fullName evidence="2">Uncharacterized protein</fullName>
    </submittedName>
</protein>
<keyword evidence="1" id="KW-0812">Transmembrane</keyword>
<feature type="transmembrane region" description="Helical" evidence="1">
    <location>
        <begin position="42"/>
        <end position="65"/>
    </location>
</feature>
<name>A0A835YPF8_9STRA</name>
<keyword evidence="1" id="KW-0472">Membrane</keyword>
<sequence>MAEHTEAEYDELVERFQEEFCFTTVGLRLWKPVRDRWKRDEVAIAVEFATLVYVSAIPILVYYLVVEIVDMVTVSELLSKQDAAREAGVVIPPELKTPEVDEVPITPEFTALYYPVHKEEPLQLVSLKAFETKVGGADALQRRDAEAIAELCDVGSSALQSAVLHFLYSKPGSGDYESCVAHATADMRRTTSKDINKYISGDSLMFAGFLDCYNFKSRFEDTEEFFLGCDNGVVREARFAFATLQKNERLPGVYGPVLVTSSQWILDEYQHFLSIPESILTEASLTEALTQDITSNMKMRYIEASLV</sequence>
<proteinExistence type="predicted"/>
<gene>
    <name evidence="2" type="ORF">JKP88DRAFT_280510</name>
</gene>
<accession>A0A835YPF8</accession>
<reference evidence="2" key="1">
    <citation type="submission" date="2021-02" db="EMBL/GenBank/DDBJ databases">
        <title>First Annotated Genome of the Yellow-green Alga Tribonema minus.</title>
        <authorList>
            <person name="Mahan K.M."/>
        </authorList>
    </citation>
    <scope>NUCLEOTIDE SEQUENCE</scope>
    <source>
        <strain evidence="2">UTEX B ZZ1240</strain>
    </source>
</reference>
<evidence type="ECO:0000313" key="2">
    <source>
        <dbReference type="EMBL" id="KAG5179176.1"/>
    </source>
</evidence>
<keyword evidence="1" id="KW-1133">Transmembrane helix</keyword>
<comment type="caution">
    <text evidence="2">The sequence shown here is derived from an EMBL/GenBank/DDBJ whole genome shotgun (WGS) entry which is preliminary data.</text>
</comment>
<dbReference type="EMBL" id="JAFCMP010000490">
    <property type="protein sequence ID" value="KAG5179176.1"/>
    <property type="molecule type" value="Genomic_DNA"/>
</dbReference>
<organism evidence="2 3">
    <name type="scientific">Tribonema minus</name>
    <dbReference type="NCBI Taxonomy" id="303371"/>
    <lineage>
        <taxon>Eukaryota</taxon>
        <taxon>Sar</taxon>
        <taxon>Stramenopiles</taxon>
        <taxon>Ochrophyta</taxon>
        <taxon>PX clade</taxon>
        <taxon>Xanthophyceae</taxon>
        <taxon>Tribonematales</taxon>
        <taxon>Tribonemataceae</taxon>
        <taxon>Tribonema</taxon>
    </lineage>
</organism>
<evidence type="ECO:0000256" key="1">
    <source>
        <dbReference type="SAM" id="Phobius"/>
    </source>
</evidence>
<dbReference type="Proteomes" id="UP000664859">
    <property type="component" value="Unassembled WGS sequence"/>
</dbReference>